<keyword evidence="3" id="KW-1185">Reference proteome</keyword>
<protein>
    <submittedName>
        <fullName evidence="2">Uncharacterized protein</fullName>
    </submittedName>
</protein>
<evidence type="ECO:0000256" key="1">
    <source>
        <dbReference type="SAM" id="MobiDB-lite"/>
    </source>
</evidence>
<dbReference type="AlphaFoldDB" id="A0A8S1RBE9"/>
<proteinExistence type="predicted"/>
<reference evidence="2" key="1">
    <citation type="submission" date="2021-01" db="EMBL/GenBank/DDBJ databases">
        <authorList>
            <consortium name="Genoscope - CEA"/>
            <person name="William W."/>
        </authorList>
    </citation>
    <scope>NUCLEOTIDE SEQUENCE</scope>
</reference>
<evidence type="ECO:0000313" key="2">
    <source>
        <dbReference type="EMBL" id="CAD8123995.1"/>
    </source>
</evidence>
<dbReference type="Proteomes" id="UP000692954">
    <property type="component" value="Unassembled WGS sequence"/>
</dbReference>
<accession>A0A8S1RBE9</accession>
<feature type="compositionally biased region" description="Basic and acidic residues" evidence="1">
    <location>
        <begin position="30"/>
        <end position="48"/>
    </location>
</feature>
<feature type="region of interest" description="Disordered" evidence="1">
    <location>
        <begin position="22"/>
        <end position="48"/>
    </location>
</feature>
<name>A0A8S1RBE9_9CILI</name>
<evidence type="ECO:0000313" key="3">
    <source>
        <dbReference type="Proteomes" id="UP000692954"/>
    </source>
</evidence>
<sequence length="48" mass="5505">MEKLKKVIHSIEQNTQIPEVIASHYVPNSGEKENLKDKVEKNSDSLKQ</sequence>
<dbReference type="EMBL" id="CAJJDN010000148">
    <property type="protein sequence ID" value="CAD8123995.1"/>
    <property type="molecule type" value="Genomic_DNA"/>
</dbReference>
<comment type="caution">
    <text evidence="2">The sequence shown here is derived from an EMBL/GenBank/DDBJ whole genome shotgun (WGS) entry which is preliminary data.</text>
</comment>
<organism evidence="2 3">
    <name type="scientific">Paramecium sonneborni</name>
    <dbReference type="NCBI Taxonomy" id="65129"/>
    <lineage>
        <taxon>Eukaryota</taxon>
        <taxon>Sar</taxon>
        <taxon>Alveolata</taxon>
        <taxon>Ciliophora</taxon>
        <taxon>Intramacronucleata</taxon>
        <taxon>Oligohymenophorea</taxon>
        <taxon>Peniculida</taxon>
        <taxon>Parameciidae</taxon>
        <taxon>Paramecium</taxon>
    </lineage>
</organism>
<gene>
    <name evidence="2" type="ORF">PSON_ATCC_30995.1.T1480092</name>
</gene>